<dbReference type="AlphaFoldDB" id="A0A8J3YQU9"/>
<feature type="transmembrane region" description="Helical" evidence="7">
    <location>
        <begin position="451"/>
        <end position="472"/>
    </location>
</feature>
<evidence type="ECO:0000256" key="7">
    <source>
        <dbReference type="SAM" id="Phobius"/>
    </source>
</evidence>
<dbReference type="InterPro" id="IPR001734">
    <property type="entry name" value="Na/solute_symporter"/>
</dbReference>
<gene>
    <name evidence="8" type="ORF">Val02_58030</name>
</gene>
<feature type="transmembrane region" description="Helical" evidence="7">
    <location>
        <begin position="93"/>
        <end position="114"/>
    </location>
</feature>
<feature type="transmembrane region" description="Helical" evidence="7">
    <location>
        <begin position="394"/>
        <end position="416"/>
    </location>
</feature>
<dbReference type="NCBIfam" id="TIGR00813">
    <property type="entry name" value="sss"/>
    <property type="match status" value="1"/>
</dbReference>
<dbReference type="PANTHER" id="PTHR11819:SF195">
    <property type="entry name" value="SODIUM_GLUCOSE COTRANSPORTER 4"/>
    <property type="match status" value="1"/>
</dbReference>
<feature type="transmembrane region" description="Helical" evidence="7">
    <location>
        <begin position="346"/>
        <end position="373"/>
    </location>
</feature>
<evidence type="ECO:0000256" key="5">
    <source>
        <dbReference type="ARBA" id="ARBA00023136"/>
    </source>
</evidence>
<proteinExistence type="inferred from homology"/>
<evidence type="ECO:0000256" key="3">
    <source>
        <dbReference type="ARBA" id="ARBA00022692"/>
    </source>
</evidence>
<dbReference type="Proteomes" id="UP000619260">
    <property type="component" value="Unassembled WGS sequence"/>
</dbReference>
<protein>
    <submittedName>
        <fullName evidence="8">Sodium:solute symporter</fullName>
    </submittedName>
</protein>
<organism evidence="8 9">
    <name type="scientific">Virgisporangium aliadipatigenens</name>
    <dbReference type="NCBI Taxonomy" id="741659"/>
    <lineage>
        <taxon>Bacteria</taxon>
        <taxon>Bacillati</taxon>
        <taxon>Actinomycetota</taxon>
        <taxon>Actinomycetes</taxon>
        <taxon>Micromonosporales</taxon>
        <taxon>Micromonosporaceae</taxon>
        <taxon>Virgisporangium</taxon>
    </lineage>
</organism>
<dbReference type="GO" id="GO:0005886">
    <property type="term" value="C:plasma membrane"/>
    <property type="evidence" value="ECO:0007669"/>
    <property type="project" value="TreeGrafter"/>
</dbReference>
<dbReference type="EMBL" id="BOPF01000023">
    <property type="protein sequence ID" value="GIJ48917.1"/>
    <property type="molecule type" value="Genomic_DNA"/>
</dbReference>
<name>A0A8J3YQU9_9ACTN</name>
<dbReference type="GO" id="GO:0005412">
    <property type="term" value="F:D-glucose:sodium symporter activity"/>
    <property type="evidence" value="ECO:0007669"/>
    <property type="project" value="TreeGrafter"/>
</dbReference>
<dbReference type="PROSITE" id="PS50283">
    <property type="entry name" value="NA_SOLUT_SYMP_3"/>
    <property type="match status" value="1"/>
</dbReference>
<evidence type="ECO:0000256" key="4">
    <source>
        <dbReference type="ARBA" id="ARBA00022989"/>
    </source>
</evidence>
<comment type="similarity">
    <text evidence="2 6">Belongs to the sodium:solute symporter (SSF) (TC 2.A.21) family.</text>
</comment>
<comment type="caution">
    <text evidence="8">The sequence shown here is derived from an EMBL/GenBank/DDBJ whole genome shotgun (WGS) entry which is preliminary data.</text>
</comment>
<dbReference type="Gene3D" id="1.20.1730.10">
    <property type="entry name" value="Sodium/glucose cotransporter"/>
    <property type="match status" value="1"/>
</dbReference>
<dbReference type="InterPro" id="IPR038377">
    <property type="entry name" value="Na/Glc_symporter_sf"/>
</dbReference>
<feature type="transmembrane region" description="Helical" evidence="7">
    <location>
        <begin position="197"/>
        <end position="214"/>
    </location>
</feature>
<keyword evidence="4 7" id="KW-1133">Transmembrane helix</keyword>
<evidence type="ECO:0000313" key="9">
    <source>
        <dbReference type="Proteomes" id="UP000619260"/>
    </source>
</evidence>
<feature type="transmembrane region" description="Helical" evidence="7">
    <location>
        <begin position="422"/>
        <end position="444"/>
    </location>
</feature>
<comment type="subcellular location">
    <subcellularLocation>
        <location evidence="1">Membrane</location>
        <topology evidence="1">Multi-pass membrane protein</topology>
    </subcellularLocation>
</comment>
<keyword evidence="5 7" id="KW-0472">Membrane</keyword>
<feature type="transmembrane region" description="Helical" evidence="7">
    <location>
        <begin position="20"/>
        <end position="40"/>
    </location>
</feature>
<dbReference type="Pfam" id="PF00474">
    <property type="entry name" value="SSF"/>
    <property type="match status" value="1"/>
</dbReference>
<keyword evidence="3 7" id="KW-0812">Transmembrane</keyword>
<reference evidence="8" key="1">
    <citation type="submission" date="2021-01" db="EMBL/GenBank/DDBJ databases">
        <title>Whole genome shotgun sequence of Virgisporangium aliadipatigenens NBRC 105644.</title>
        <authorList>
            <person name="Komaki H."/>
            <person name="Tamura T."/>
        </authorList>
    </citation>
    <scope>NUCLEOTIDE SEQUENCE</scope>
    <source>
        <strain evidence="8">NBRC 105644</strain>
    </source>
</reference>
<feature type="transmembrane region" description="Helical" evidence="7">
    <location>
        <begin position="254"/>
        <end position="275"/>
    </location>
</feature>
<evidence type="ECO:0000256" key="6">
    <source>
        <dbReference type="RuleBase" id="RU362091"/>
    </source>
</evidence>
<evidence type="ECO:0000313" key="8">
    <source>
        <dbReference type="EMBL" id="GIJ48917.1"/>
    </source>
</evidence>
<feature type="transmembrane region" description="Helical" evidence="7">
    <location>
        <begin position="135"/>
        <end position="160"/>
    </location>
</feature>
<accession>A0A8J3YQU9</accession>
<feature type="transmembrane region" description="Helical" evidence="7">
    <location>
        <begin position="296"/>
        <end position="318"/>
    </location>
</feature>
<sequence>MDPFVVDTLAADGLRLRLDAVDYLLVALYFVTVLGVGFAARRAIRTSVDFFLSGRSLPAWVTGLAFVSANLGALEIIGMAANGAQYGYMTLHYYWIGAVPAMVFLGIVMMPFYYGSKVRSVPEYLRLRFNRPTHLFNAITFAVAQVLIAGVNLFALALVMQALLGWPQWVSIVVGAFIVLSYILLGGLSSAIYNEVLQFFVILAGLIPITVIGLQKVGGFGGLMDAVKGTSLGEAGLHAWSGTGGSDNPLGANWIGIVFGLGFVLSFGYWTTNFAEVQRALSARNMSAARRTPIIAAYPKLLIPVVTVIPGLIALITVQGLGAKEGDLTYNNAIPLLMRDLLPNGVLGVAVTGLLASFMAGMAANVSGFNTVFTYDIWQEYVKKDMPDGYYLRVGRIATVAGVVIGIGTAFIAAGFDNIMNYIQALFALFNAPLFATFIIGMFWKRMTPLAGFLSLAAGSLAALTLYLLYLGDVIKFNSDLEQSFWGAGLAFVTVAIVAAVVTPLTAPKPVEELDGLVYGRAKGMGTEDLLAGDEAWYRNPIALGLFAVALSLLFYIPVW</sequence>
<evidence type="ECO:0000256" key="2">
    <source>
        <dbReference type="ARBA" id="ARBA00006434"/>
    </source>
</evidence>
<feature type="transmembrane region" description="Helical" evidence="7">
    <location>
        <begin position="484"/>
        <end position="507"/>
    </location>
</feature>
<keyword evidence="9" id="KW-1185">Reference proteome</keyword>
<evidence type="ECO:0000256" key="1">
    <source>
        <dbReference type="ARBA" id="ARBA00004141"/>
    </source>
</evidence>
<dbReference type="CDD" id="cd11478">
    <property type="entry name" value="SLC5sbd_u2"/>
    <property type="match status" value="1"/>
</dbReference>
<dbReference type="PANTHER" id="PTHR11819">
    <property type="entry name" value="SOLUTE CARRIER FAMILY 5"/>
    <property type="match status" value="1"/>
</dbReference>
<feature type="transmembrane region" description="Helical" evidence="7">
    <location>
        <begin position="542"/>
        <end position="559"/>
    </location>
</feature>
<feature type="transmembrane region" description="Helical" evidence="7">
    <location>
        <begin position="166"/>
        <end position="185"/>
    </location>
</feature>
<feature type="transmembrane region" description="Helical" evidence="7">
    <location>
        <begin position="60"/>
        <end position="81"/>
    </location>
</feature>